<sequence>MLEFLGGRMLRMAITLWAIVSVVFIATRLTGNPIDFLMPDGLDAASRREMIAYWGLDRSLLEQYGRFWRSLLSGDFGLGLMERRPVATIFTERLWQSASLLLATLALTIAVGVPTGILAALWRGQARGSGLLFIAFLGYAIPNFVLAILLLLVFSYTLHWLPSAGSASLAHYLMPTVALSAYFVAALARYTRNAMLDVLCEDYMRTARAKGLPEREIILRHGLRNALIPVITVLGLQMTTLVSGAVVVETVFAWNGIGDLLVGATLRRDYPVLQFGVLVVASAVILVNLLIDMAYALVDPRVRLAGS</sequence>
<keyword evidence="10" id="KW-1185">Reference proteome</keyword>
<evidence type="ECO:0000256" key="6">
    <source>
        <dbReference type="ARBA" id="ARBA00023136"/>
    </source>
</evidence>
<evidence type="ECO:0000256" key="3">
    <source>
        <dbReference type="ARBA" id="ARBA00022475"/>
    </source>
</evidence>
<name>A0A0N1F4R4_9HYPH</name>
<evidence type="ECO:0000313" key="9">
    <source>
        <dbReference type="EMBL" id="KPH80404.1"/>
    </source>
</evidence>
<dbReference type="SUPFAM" id="SSF161098">
    <property type="entry name" value="MetI-like"/>
    <property type="match status" value="1"/>
</dbReference>
<dbReference type="PANTHER" id="PTHR43163:SF6">
    <property type="entry name" value="DIPEPTIDE TRANSPORT SYSTEM PERMEASE PROTEIN DPPB-RELATED"/>
    <property type="match status" value="1"/>
</dbReference>
<dbReference type="Pfam" id="PF00528">
    <property type="entry name" value="BPD_transp_1"/>
    <property type="match status" value="1"/>
</dbReference>
<dbReference type="GO" id="GO:0071916">
    <property type="term" value="F:dipeptide transmembrane transporter activity"/>
    <property type="evidence" value="ECO:0007669"/>
    <property type="project" value="TreeGrafter"/>
</dbReference>
<evidence type="ECO:0000313" key="10">
    <source>
        <dbReference type="Proteomes" id="UP000037822"/>
    </source>
</evidence>
<evidence type="ECO:0000256" key="1">
    <source>
        <dbReference type="ARBA" id="ARBA00004651"/>
    </source>
</evidence>
<protein>
    <submittedName>
        <fullName evidence="9">ABC transporter permease</fullName>
    </submittedName>
</protein>
<keyword evidence="4 7" id="KW-0812">Transmembrane</keyword>
<feature type="transmembrane region" description="Helical" evidence="7">
    <location>
        <begin position="100"/>
        <end position="122"/>
    </location>
</feature>
<feature type="transmembrane region" description="Helical" evidence="7">
    <location>
        <begin position="272"/>
        <end position="298"/>
    </location>
</feature>
<dbReference type="InterPro" id="IPR000515">
    <property type="entry name" value="MetI-like"/>
</dbReference>
<dbReference type="PANTHER" id="PTHR43163">
    <property type="entry name" value="DIPEPTIDE TRANSPORT SYSTEM PERMEASE PROTEIN DPPB-RELATED"/>
    <property type="match status" value="1"/>
</dbReference>
<comment type="subcellular location">
    <subcellularLocation>
        <location evidence="1 7">Cell membrane</location>
        <topology evidence="1 7">Multi-pass membrane protein</topology>
    </subcellularLocation>
</comment>
<dbReference type="GO" id="GO:0005886">
    <property type="term" value="C:plasma membrane"/>
    <property type="evidence" value="ECO:0007669"/>
    <property type="project" value="UniProtKB-SubCell"/>
</dbReference>
<gene>
    <name evidence="9" type="ORF">AE618_13905</name>
</gene>
<dbReference type="Proteomes" id="UP000037822">
    <property type="component" value="Unassembled WGS sequence"/>
</dbReference>
<feature type="transmembrane region" description="Helical" evidence="7">
    <location>
        <begin position="131"/>
        <end position="157"/>
    </location>
</feature>
<dbReference type="CDD" id="cd06261">
    <property type="entry name" value="TM_PBP2"/>
    <property type="match status" value="1"/>
</dbReference>
<organism evidence="9 10">
    <name type="scientific">Bosea vaviloviae</name>
    <dbReference type="NCBI Taxonomy" id="1526658"/>
    <lineage>
        <taxon>Bacteria</taxon>
        <taxon>Pseudomonadati</taxon>
        <taxon>Pseudomonadota</taxon>
        <taxon>Alphaproteobacteria</taxon>
        <taxon>Hyphomicrobiales</taxon>
        <taxon>Boseaceae</taxon>
        <taxon>Bosea</taxon>
    </lineage>
</organism>
<feature type="domain" description="ABC transmembrane type-1" evidence="8">
    <location>
        <begin position="94"/>
        <end position="291"/>
    </location>
</feature>
<dbReference type="RefSeq" id="WP_054209663.1">
    <property type="nucleotide sequence ID" value="NZ_LGSZ01000042.1"/>
</dbReference>
<keyword evidence="3" id="KW-1003">Cell membrane</keyword>
<feature type="transmembrane region" description="Helical" evidence="7">
    <location>
        <begin position="226"/>
        <end position="252"/>
    </location>
</feature>
<dbReference type="PATRIC" id="fig|1526658.3.peg.2710"/>
<evidence type="ECO:0000256" key="4">
    <source>
        <dbReference type="ARBA" id="ARBA00022692"/>
    </source>
</evidence>
<comment type="similarity">
    <text evidence="7">Belongs to the binding-protein-dependent transport system permease family.</text>
</comment>
<evidence type="ECO:0000256" key="5">
    <source>
        <dbReference type="ARBA" id="ARBA00022989"/>
    </source>
</evidence>
<dbReference type="InterPro" id="IPR035906">
    <property type="entry name" value="MetI-like_sf"/>
</dbReference>
<proteinExistence type="inferred from homology"/>
<dbReference type="PROSITE" id="PS50928">
    <property type="entry name" value="ABC_TM1"/>
    <property type="match status" value="1"/>
</dbReference>
<reference evidence="9 10" key="1">
    <citation type="submission" date="2015-07" db="EMBL/GenBank/DDBJ databases">
        <title>Whole genome sequencing of Bosea vaviloviae isolated from cave pool.</title>
        <authorList>
            <person name="Tan N.E.H."/>
            <person name="Lee Y.P."/>
            <person name="Gan H.M."/>
            <person name="Barton H."/>
            <person name="Savka M.A."/>
        </authorList>
    </citation>
    <scope>NUCLEOTIDE SEQUENCE [LARGE SCALE GENOMIC DNA]</scope>
    <source>
        <strain evidence="9 10">SD260</strain>
    </source>
</reference>
<dbReference type="EMBL" id="LGSZ01000042">
    <property type="protein sequence ID" value="KPH80404.1"/>
    <property type="molecule type" value="Genomic_DNA"/>
</dbReference>
<feature type="transmembrane region" description="Helical" evidence="7">
    <location>
        <begin position="12"/>
        <end position="31"/>
    </location>
</feature>
<keyword evidence="5 7" id="KW-1133">Transmembrane helix</keyword>
<evidence type="ECO:0000256" key="2">
    <source>
        <dbReference type="ARBA" id="ARBA00022448"/>
    </source>
</evidence>
<evidence type="ECO:0000256" key="7">
    <source>
        <dbReference type="RuleBase" id="RU363032"/>
    </source>
</evidence>
<accession>A0A0N1F4R4</accession>
<evidence type="ECO:0000259" key="8">
    <source>
        <dbReference type="PROSITE" id="PS50928"/>
    </source>
</evidence>
<feature type="transmembrane region" description="Helical" evidence="7">
    <location>
        <begin position="169"/>
        <end position="188"/>
    </location>
</feature>
<keyword evidence="2 7" id="KW-0813">Transport</keyword>
<dbReference type="OrthoDB" id="9805855at2"/>
<dbReference type="Gene3D" id="1.10.3720.10">
    <property type="entry name" value="MetI-like"/>
    <property type="match status" value="1"/>
</dbReference>
<dbReference type="AlphaFoldDB" id="A0A0N1F4R4"/>
<keyword evidence="6 7" id="KW-0472">Membrane</keyword>
<comment type="caution">
    <text evidence="9">The sequence shown here is derived from an EMBL/GenBank/DDBJ whole genome shotgun (WGS) entry which is preliminary data.</text>
</comment>